<dbReference type="Proteomes" id="UP000176087">
    <property type="component" value="Unassembled WGS sequence"/>
</dbReference>
<dbReference type="AlphaFoldDB" id="A0A1E7JKN4"/>
<dbReference type="EMBL" id="LJGT01000040">
    <property type="protein sequence ID" value="OEU88182.1"/>
    <property type="molecule type" value="Genomic_DNA"/>
</dbReference>
<dbReference type="SUPFAM" id="SSF46894">
    <property type="entry name" value="C-terminal effector domain of the bipartite response regulators"/>
    <property type="match status" value="1"/>
</dbReference>
<evidence type="ECO:0000259" key="1">
    <source>
        <dbReference type="SMART" id="SM00421"/>
    </source>
</evidence>
<dbReference type="GO" id="GO:0006355">
    <property type="term" value="P:regulation of DNA-templated transcription"/>
    <property type="evidence" value="ECO:0007669"/>
    <property type="project" value="InterPro"/>
</dbReference>
<dbReference type="InterPro" id="IPR016032">
    <property type="entry name" value="Sig_transdc_resp-reg_C-effctor"/>
</dbReference>
<evidence type="ECO:0000313" key="3">
    <source>
        <dbReference type="Proteomes" id="UP000176087"/>
    </source>
</evidence>
<protein>
    <submittedName>
        <fullName evidence="2">LuxR family transcriptional regulator</fullName>
    </submittedName>
</protein>
<feature type="domain" description="HTH luxR-type" evidence="1">
    <location>
        <begin position="261"/>
        <end position="318"/>
    </location>
</feature>
<reference evidence="2 3" key="1">
    <citation type="journal article" date="2016" name="Front. Microbiol.">
        <title>Comparative Genomics Analysis of Streptomyces Species Reveals Their Adaptation to the Marine Environment and Their Diversity at the Genomic Level.</title>
        <authorList>
            <person name="Tian X."/>
            <person name="Zhang Z."/>
            <person name="Yang T."/>
            <person name="Chen M."/>
            <person name="Li J."/>
            <person name="Chen F."/>
            <person name="Yang J."/>
            <person name="Li W."/>
            <person name="Zhang B."/>
            <person name="Zhang Z."/>
            <person name="Wu J."/>
            <person name="Zhang C."/>
            <person name="Long L."/>
            <person name="Xiao J."/>
        </authorList>
    </citation>
    <scope>NUCLEOTIDE SEQUENCE [LARGE SCALE GENOMIC DNA]</scope>
    <source>
        <strain evidence="2 3">SCSIO 10390</strain>
    </source>
</reference>
<comment type="caution">
    <text evidence="2">The sequence shown here is derived from an EMBL/GenBank/DDBJ whole genome shotgun (WGS) entry which is preliminary data.</text>
</comment>
<dbReference type="PATRIC" id="fig|933944.5.peg.3053"/>
<evidence type="ECO:0000313" key="2">
    <source>
        <dbReference type="EMBL" id="OEU88182.1"/>
    </source>
</evidence>
<dbReference type="GO" id="GO:0003677">
    <property type="term" value="F:DNA binding"/>
    <property type="evidence" value="ECO:0007669"/>
    <property type="project" value="InterPro"/>
</dbReference>
<dbReference type="InterPro" id="IPR000792">
    <property type="entry name" value="Tscrpt_reg_LuxR_C"/>
</dbReference>
<dbReference type="PANTHER" id="PTHR34293">
    <property type="entry name" value="HTH-TYPE TRANSCRIPTIONAL REGULATOR TRMBL2"/>
    <property type="match status" value="1"/>
</dbReference>
<dbReference type="InterPro" id="IPR036388">
    <property type="entry name" value="WH-like_DNA-bd_sf"/>
</dbReference>
<dbReference type="STRING" id="933944.AN215_18645"/>
<accession>A0A1E7JKN4</accession>
<gene>
    <name evidence="2" type="ORF">AN215_18645</name>
</gene>
<proteinExistence type="predicted"/>
<dbReference type="Gene3D" id="1.10.10.10">
    <property type="entry name" value="Winged helix-like DNA-binding domain superfamily/Winged helix DNA-binding domain"/>
    <property type="match status" value="2"/>
</dbReference>
<name>A0A1E7JKN4_9ACTN</name>
<keyword evidence="3" id="KW-1185">Reference proteome</keyword>
<sequence>MAVLGVSAAEEKVYRYFLRNPNTPVEEIHAELNLDTESVPDCVDRLLDLGMLRIIGGCRMIPTDPDTAVARLTDQRLGALHSELQRVTGCRQVADSLRTEQSSRTTASCDVEQLTDLAEMRNRIDDLCFFAREEVLSVEPYEELQPESIEYARRLDLRCLRRGIRLHMIVLRAALDHPPTAAYLRELAGLGARIRVVDETTERILAYDRNVAVVPVDPAETSRGALIAHESGLVSSIVALFWRIWEQAEELPARDEESADEALIAATLQEVLVAMCSGDKDEAAARSIGVSVRTFRRKVAAVMKHLGADNRAQAALLARERGWI</sequence>
<dbReference type="InterPro" id="IPR051797">
    <property type="entry name" value="TrmB-like"/>
</dbReference>
<dbReference type="RefSeq" id="WP_070011842.1">
    <property type="nucleotide sequence ID" value="NZ_LJGS01000041.1"/>
</dbReference>
<dbReference type="OrthoDB" id="4266042at2"/>
<dbReference type="SMART" id="SM00421">
    <property type="entry name" value="HTH_LUXR"/>
    <property type="match status" value="1"/>
</dbReference>
<dbReference type="PANTHER" id="PTHR34293:SF1">
    <property type="entry name" value="HTH-TYPE TRANSCRIPTIONAL REGULATOR TRMBL2"/>
    <property type="match status" value="1"/>
</dbReference>
<organism evidence="2 3">
    <name type="scientific">Streptomyces abyssalis</name>
    <dbReference type="NCBI Taxonomy" id="933944"/>
    <lineage>
        <taxon>Bacteria</taxon>
        <taxon>Bacillati</taxon>
        <taxon>Actinomycetota</taxon>
        <taxon>Actinomycetes</taxon>
        <taxon>Kitasatosporales</taxon>
        <taxon>Streptomycetaceae</taxon>
        <taxon>Streptomyces</taxon>
    </lineage>
</organism>